<sequence>MNECRYYENRLTPPALTEDAKEDVLIWLRTSAVKGISIIEANTPHAGSDSHDHLYTGHSGIALAYIRLAHQLPELEVAEGFDYPKLVQKHLSLHHRHAPHAGKLSPIGSVTGAALVAAHHQLLSLGDDAEEWEKAMVTLGSAVQAACESDEVGGDEVLYGRAGLLWAIMNFQKLGGRAEEGVKQWGPDIVPTIVRKIIESGTKRTLQYMEATGDHNEGVLMWEWHGKMYLGAMHGAAGILTVLLQVPREVIEPYLPEMITTVKALCRLTLDNDGHLPSAIPVHHRSDPYVQICHGSPGLVILLVALKQFAKDYYEDDLIFGNTLQAAAQKVWEQGLVKKGLGICHGVAGNAWALMLYGRVCDGICTKELWLSRGLALLMKTTEMPPMVPAKNSLFRLPDVPLSLFEGLAGTVAAYAEAYNLVKGDDERVLGFPGLGGKGVMGYF</sequence>
<dbReference type="Pfam" id="PF05147">
    <property type="entry name" value="LANC_like"/>
    <property type="match status" value="1"/>
</dbReference>
<name>A0A5J5EU23_9PEZI</name>
<reference evidence="2 3" key="1">
    <citation type="submission" date="2019-09" db="EMBL/GenBank/DDBJ databases">
        <title>Draft genome of the ectomycorrhizal ascomycete Sphaerosporella brunnea.</title>
        <authorList>
            <consortium name="DOE Joint Genome Institute"/>
            <person name="Benucci G.M."/>
            <person name="Marozzi G."/>
            <person name="Antonielli L."/>
            <person name="Sanchez S."/>
            <person name="Marco P."/>
            <person name="Wang X."/>
            <person name="Falini L.B."/>
            <person name="Barry K."/>
            <person name="Haridas S."/>
            <person name="Lipzen A."/>
            <person name="Labutti K."/>
            <person name="Grigoriev I.V."/>
            <person name="Murat C."/>
            <person name="Martin F."/>
            <person name="Albertini E."/>
            <person name="Donnini D."/>
            <person name="Bonito G."/>
        </authorList>
    </citation>
    <scope>NUCLEOTIDE SEQUENCE [LARGE SCALE GENOMIC DNA]</scope>
    <source>
        <strain evidence="2 3">Sb_GMNB300</strain>
    </source>
</reference>
<dbReference type="PRINTS" id="PR01950">
    <property type="entry name" value="LANCSUPER"/>
</dbReference>
<dbReference type="Gene3D" id="1.50.10.10">
    <property type="match status" value="1"/>
</dbReference>
<keyword evidence="1" id="KW-0862">Zinc</keyword>
<dbReference type="SUPFAM" id="SSF158745">
    <property type="entry name" value="LanC-like"/>
    <property type="match status" value="1"/>
</dbReference>
<dbReference type="GO" id="GO:0005975">
    <property type="term" value="P:carbohydrate metabolic process"/>
    <property type="evidence" value="ECO:0007669"/>
    <property type="project" value="InterPro"/>
</dbReference>
<dbReference type="InParanoid" id="A0A5J5EU23"/>
<dbReference type="CDD" id="cd04794">
    <property type="entry name" value="euk_LANCL"/>
    <property type="match status" value="1"/>
</dbReference>
<keyword evidence="3" id="KW-1185">Reference proteome</keyword>
<dbReference type="PANTHER" id="PTHR12736">
    <property type="entry name" value="LANC-LIKE PROTEIN"/>
    <property type="match status" value="1"/>
</dbReference>
<evidence type="ECO:0000313" key="3">
    <source>
        <dbReference type="Proteomes" id="UP000326924"/>
    </source>
</evidence>
<comment type="caution">
    <text evidence="2">The sequence shown here is derived from an EMBL/GenBank/DDBJ whole genome shotgun (WGS) entry which is preliminary data.</text>
</comment>
<feature type="binding site" evidence="1">
    <location>
        <position position="293"/>
    </location>
    <ligand>
        <name>Zn(2+)</name>
        <dbReference type="ChEBI" id="CHEBI:29105"/>
    </ligand>
</feature>
<dbReference type="GO" id="GO:0046872">
    <property type="term" value="F:metal ion binding"/>
    <property type="evidence" value="ECO:0007669"/>
    <property type="project" value="UniProtKB-KW"/>
</dbReference>
<evidence type="ECO:0000256" key="1">
    <source>
        <dbReference type="PIRSR" id="PIRSR607822-1"/>
    </source>
</evidence>
<evidence type="ECO:0000313" key="2">
    <source>
        <dbReference type="EMBL" id="KAA8902241.1"/>
    </source>
</evidence>
<dbReference type="PANTHER" id="PTHR12736:SF7">
    <property type="entry name" value="LANC-LIKE PROTEIN 3"/>
    <property type="match status" value="1"/>
</dbReference>
<keyword evidence="1" id="KW-0479">Metal-binding</keyword>
<dbReference type="InterPro" id="IPR012341">
    <property type="entry name" value="6hp_glycosidase-like_sf"/>
</dbReference>
<feature type="binding site" evidence="1">
    <location>
        <position position="345"/>
    </location>
    <ligand>
        <name>Zn(2+)</name>
        <dbReference type="ChEBI" id="CHEBI:29105"/>
    </ligand>
</feature>
<dbReference type="OrthoDB" id="10257263at2759"/>
<feature type="binding site" evidence="1">
    <location>
        <position position="344"/>
    </location>
    <ligand>
        <name>Zn(2+)</name>
        <dbReference type="ChEBI" id="CHEBI:29105"/>
    </ligand>
</feature>
<dbReference type="SMART" id="SM01260">
    <property type="entry name" value="LANC_like"/>
    <property type="match status" value="1"/>
</dbReference>
<dbReference type="GO" id="GO:0031179">
    <property type="term" value="P:peptide modification"/>
    <property type="evidence" value="ECO:0007669"/>
    <property type="project" value="InterPro"/>
</dbReference>
<proteinExistence type="predicted"/>
<dbReference type="GO" id="GO:0005886">
    <property type="term" value="C:plasma membrane"/>
    <property type="evidence" value="ECO:0007669"/>
    <property type="project" value="TreeGrafter"/>
</dbReference>
<organism evidence="2 3">
    <name type="scientific">Sphaerosporella brunnea</name>
    <dbReference type="NCBI Taxonomy" id="1250544"/>
    <lineage>
        <taxon>Eukaryota</taxon>
        <taxon>Fungi</taxon>
        <taxon>Dikarya</taxon>
        <taxon>Ascomycota</taxon>
        <taxon>Pezizomycotina</taxon>
        <taxon>Pezizomycetes</taxon>
        <taxon>Pezizales</taxon>
        <taxon>Pyronemataceae</taxon>
        <taxon>Sphaerosporella</taxon>
    </lineage>
</organism>
<dbReference type="Proteomes" id="UP000326924">
    <property type="component" value="Unassembled WGS sequence"/>
</dbReference>
<accession>A0A5J5EU23</accession>
<dbReference type="AlphaFoldDB" id="A0A5J5EU23"/>
<dbReference type="EMBL" id="VXIS01000135">
    <property type="protein sequence ID" value="KAA8902241.1"/>
    <property type="molecule type" value="Genomic_DNA"/>
</dbReference>
<gene>
    <name evidence="2" type="ORF">FN846DRAFT_955672</name>
</gene>
<dbReference type="InterPro" id="IPR007822">
    <property type="entry name" value="LANC-like"/>
</dbReference>
<protein>
    <recommendedName>
        <fullName evidence="4">Lanthionine synthetase C-like protein</fullName>
    </recommendedName>
</protein>
<evidence type="ECO:0008006" key="4">
    <source>
        <dbReference type="Google" id="ProtNLM"/>
    </source>
</evidence>